<dbReference type="Proteomes" id="UP000694843">
    <property type="component" value="Unplaced"/>
</dbReference>
<dbReference type="SUPFAM" id="SSF48403">
    <property type="entry name" value="Ankyrin repeat"/>
    <property type="match status" value="1"/>
</dbReference>
<evidence type="ECO:0000256" key="9">
    <source>
        <dbReference type="PROSITE-ProRule" id="PRU00023"/>
    </source>
</evidence>
<evidence type="ECO:0000256" key="4">
    <source>
        <dbReference type="ARBA" id="ARBA00022737"/>
    </source>
</evidence>
<dbReference type="PANTHER" id="PTHR12544">
    <property type="entry name" value="GLUTAMINASE"/>
    <property type="match status" value="1"/>
</dbReference>
<feature type="region of interest" description="Disordered" evidence="10">
    <location>
        <begin position="706"/>
        <end position="734"/>
    </location>
</feature>
<evidence type="ECO:0000256" key="7">
    <source>
        <dbReference type="ARBA" id="ARBA00049534"/>
    </source>
</evidence>
<comment type="catalytic activity">
    <reaction evidence="7">
        <text>L-glutamine + H2O = L-glutamate + NH4(+)</text>
        <dbReference type="Rhea" id="RHEA:15889"/>
        <dbReference type="ChEBI" id="CHEBI:15377"/>
        <dbReference type="ChEBI" id="CHEBI:28938"/>
        <dbReference type="ChEBI" id="CHEBI:29985"/>
        <dbReference type="ChEBI" id="CHEBI:58359"/>
        <dbReference type="EC" id="3.5.1.2"/>
    </reaction>
</comment>
<feature type="region of interest" description="Disordered" evidence="10">
    <location>
        <begin position="18"/>
        <end position="45"/>
    </location>
</feature>
<feature type="compositionally biased region" description="Basic and acidic residues" evidence="10">
    <location>
        <begin position="724"/>
        <end position="734"/>
    </location>
</feature>
<reference evidence="13" key="1">
    <citation type="submission" date="2025-08" db="UniProtKB">
        <authorList>
            <consortium name="RefSeq"/>
        </authorList>
    </citation>
    <scope>IDENTIFICATION</scope>
    <source>
        <tissue evidence="13">Whole organism</tissue>
    </source>
</reference>
<accession>A0A8B7MYC5</accession>
<evidence type="ECO:0000256" key="2">
    <source>
        <dbReference type="ARBA" id="ARBA00011881"/>
    </source>
</evidence>
<dbReference type="EC" id="3.5.1.2" evidence="3"/>
<evidence type="ECO:0000256" key="5">
    <source>
        <dbReference type="ARBA" id="ARBA00022801"/>
    </source>
</evidence>
<dbReference type="Gene3D" id="1.25.40.20">
    <property type="entry name" value="Ankyrin repeat-containing domain"/>
    <property type="match status" value="1"/>
</dbReference>
<feature type="domain" description="Glutaminase EF-hand" evidence="11">
    <location>
        <begin position="190"/>
        <end position="277"/>
    </location>
</feature>
<name>A0A8B7MYC5_HYAAZ</name>
<comment type="similarity">
    <text evidence="1">Belongs to the glutaminase family.</text>
</comment>
<evidence type="ECO:0000256" key="6">
    <source>
        <dbReference type="ARBA" id="ARBA00023043"/>
    </source>
</evidence>
<feature type="repeat" description="ANK" evidence="9">
    <location>
        <begin position="641"/>
        <end position="664"/>
    </location>
</feature>
<gene>
    <name evidence="13" type="primary">LOC108664449</name>
</gene>
<protein>
    <recommendedName>
        <fullName evidence="3">glutaminase</fullName>
        <ecNumber evidence="3">3.5.1.2</ecNumber>
    </recommendedName>
    <alternativeName>
        <fullName evidence="8">L-glutamine amidohydrolase</fullName>
    </alternativeName>
</protein>
<evidence type="ECO:0000259" key="11">
    <source>
        <dbReference type="Pfam" id="PF17959"/>
    </source>
</evidence>
<dbReference type="FunFam" id="1.25.40.20:FF:000069">
    <property type="entry name" value="Glutaminase, isoform E"/>
    <property type="match status" value="1"/>
</dbReference>
<proteinExistence type="inferred from homology"/>
<dbReference type="Pfam" id="PF04960">
    <property type="entry name" value="Glutaminase"/>
    <property type="match status" value="1"/>
</dbReference>
<dbReference type="PROSITE" id="PS50088">
    <property type="entry name" value="ANK_REPEAT"/>
    <property type="match status" value="1"/>
</dbReference>
<evidence type="ECO:0000256" key="3">
    <source>
        <dbReference type="ARBA" id="ARBA00012918"/>
    </source>
</evidence>
<dbReference type="OrthoDB" id="9995210at2759"/>
<dbReference type="NCBIfam" id="TIGR03814">
    <property type="entry name" value="Gln_ase"/>
    <property type="match status" value="1"/>
</dbReference>
<dbReference type="InterPro" id="IPR002110">
    <property type="entry name" value="Ankyrin_rpt"/>
</dbReference>
<dbReference type="GeneID" id="108664449"/>
<evidence type="ECO:0000256" key="10">
    <source>
        <dbReference type="SAM" id="MobiDB-lite"/>
    </source>
</evidence>
<dbReference type="InterPro" id="IPR015868">
    <property type="entry name" value="Glutaminase"/>
</dbReference>
<feature type="region of interest" description="Disordered" evidence="10">
    <location>
        <begin position="57"/>
        <end position="88"/>
    </location>
</feature>
<dbReference type="Gene3D" id="1.10.238.210">
    <property type="match status" value="1"/>
</dbReference>
<dbReference type="GO" id="GO:0004359">
    <property type="term" value="F:glutaminase activity"/>
    <property type="evidence" value="ECO:0007669"/>
    <property type="project" value="UniProtKB-EC"/>
</dbReference>
<dbReference type="Pfam" id="PF17959">
    <property type="entry name" value="EF-hand_14"/>
    <property type="match status" value="1"/>
</dbReference>
<keyword evidence="4" id="KW-0677">Repeat</keyword>
<dbReference type="HAMAP" id="MF_00313">
    <property type="entry name" value="Glutaminase"/>
    <property type="match status" value="1"/>
</dbReference>
<dbReference type="InterPro" id="IPR012338">
    <property type="entry name" value="Beta-lactam/transpept-like"/>
</dbReference>
<evidence type="ECO:0000256" key="8">
    <source>
        <dbReference type="ARBA" id="ARBA00077251"/>
    </source>
</evidence>
<dbReference type="RefSeq" id="XP_018006526.1">
    <property type="nucleotide sequence ID" value="XM_018151037.2"/>
</dbReference>
<dbReference type="Gene3D" id="3.40.710.10">
    <property type="entry name" value="DD-peptidase/beta-lactamase superfamily"/>
    <property type="match status" value="1"/>
</dbReference>
<comment type="subunit">
    <text evidence="2">Homotetramer.</text>
</comment>
<dbReference type="InterPro" id="IPR041541">
    <property type="entry name" value="Glutaminase_EF-hand"/>
</dbReference>
<dbReference type="Pfam" id="PF12796">
    <property type="entry name" value="Ank_2"/>
    <property type="match status" value="1"/>
</dbReference>
<dbReference type="FunFam" id="3.40.710.10:FF:000008">
    <property type="entry name" value="Glutaminase, isoform E"/>
    <property type="match status" value="1"/>
</dbReference>
<feature type="compositionally biased region" description="Polar residues" evidence="10">
    <location>
        <begin position="712"/>
        <end position="723"/>
    </location>
</feature>
<keyword evidence="5" id="KW-0378">Hydrolase</keyword>
<dbReference type="OMA" id="GHAHESK"/>
<dbReference type="SUPFAM" id="SSF56601">
    <property type="entry name" value="beta-lactamase/transpeptidase-like"/>
    <property type="match status" value="1"/>
</dbReference>
<evidence type="ECO:0000313" key="12">
    <source>
        <dbReference type="Proteomes" id="UP000694843"/>
    </source>
</evidence>
<dbReference type="CTD" id="2744"/>
<dbReference type="PANTHER" id="PTHR12544:SF29">
    <property type="entry name" value="GLUTAMINASE"/>
    <property type="match status" value="1"/>
</dbReference>
<dbReference type="AlphaFoldDB" id="A0A8B7MYC5"/>
<dbReference type="GO" id="GO:0006543">
    <property type="term" value="P:L-glutamine catabolic process"/>
    <property type="evidence" value="ECO:0007669"/>
    <property type="project" value="TreeGrafter"/>
</dbReference>
<keyword evidence="6 9" id="KW-0040">ANK repeat</keyword>
<keyword evidence="12" id="KW-1185">Reference proteome</keyword>
<dbReference type="GO" id="GO:0006537">
    <property type="term" value="P:glutamate biosynthetic process"/>
    <property type="evidence" value="ECO:0007669"/>
    <property type="project" value="TreeGrafter"/>
</dbReference>
<organism evidence="12 13">
    <name type="scientific">Hyalella azteca</name>
    <name type="common">Amphipod</name>
    <dbReference type="NCBI Taxonomy" id="294128"/>
    <lineage>
        <taxon>Eukaryota</taxon>
        <taxon>Metazoa</taxon>
        <taxon>Ecdysozoa</taxon>
        <taxon>Arthropoda</taxon>
        <taxon>Crustacea</taxon>
        <taxon>Multicrustacea</taxon>
        <taxon>Malacostraca</taxon>
        <taxon>Eumalacostraca</taxon>
        <taxon>Peracarida</taxon>
        <taxon>Amphipoda</taxon>
        <taxon>Senticaudata</taxon>
        <taxon>Talitrida</taxon>
        <taxon>Talitroidea</taxon>
        <taxon>Hyalellidae</taxon>
        <taxon>Hyalella</taxon>
    </lineage>
</organism>
<evidence type="ECO:0000313" key="13">
    <source>
        <dbReference type="RefSeq" id="XP_018006526.1"/>
    </source>
</evidence>
<dbReference type="InterPro" id="IPR036770">
    <property type="entry name" value="Ankyrin_rpt-contain_sf"/>
</dbReference>
<dbReference type="PROSITE" id="PS50297">
    <property type="entry name" value="ANK_REP_REGION"/>
    <property type="match status" value="1"/>
</dbReference>
<sequence length="734" mass="81226">MAADNTKVTLGDNLVAFLSQDTSHTPVASEKDTRPLMNGSLDPPTVVRKRAIDRLAQAPAPETLVRSSSSSSPSSPPPNRANHTGFFSSGAVGSTPTLNSNPLSFRKLSLPVAPPLKTLLHMASMDSDDLNVFANSLAYTKLNGEDSADLVGCLPSDSNGYEPKKRERRKSAMVSSHVYELVKLHFSDVETRLFEMFGNKQTKTINVKKFLAGLLTTGLRSDDPRLREMYENVEEVKNRINQVDDDSLLVDYQTFMGIISDNLEIVVRAFSHSFVIPEFRSFCDDIDKIYHQCKNNQNGQTTQYIPQLANKNPKFWAVSMCTVDGQRYSVGDVKESFTIQSCSKPLTYAIACAENGPEKMHQYIGFEPSGRFFNELCLDYKNKPHNPMINSGAILTAALIKPTLSAADRFDYILEMYKRLAGSEYLGFNNSVFLSEKECADRNFALAYFMRENKCFPPGTKLQETLEFYFQLCSLEITAESGAVMAATLANGGINPLTGDPVLTCEAVRNTLTLMHSCGMYNYSGQFAFKVGLPAKSGVSGCILLVVPNTVGFCLWSPPLDANGNSVRGVEFCSELVNLFKFHHFDNLRGNTSTKIDPRVTRTESSAQVLFDLLFCVAANDVSSLRRHALAGTDLESADYDGRTALHVAASEGHIEVVEFLLEKCQVNPAPKDRWQRTPLDDARNFGHPLVEQLLVKWCRQRGIEVPPAKRPSSTNSTATTPDNAHKENSQDKQ</sequence>
<dbReference type="SMART" id="SM00248">
    <property type="entry name" value="ANK"/>
    <property type="match status" value="1"/>
</dbReference>
<evidence type="ECO:0000256" key="1">
    <source>
        <dbReference type="ARBA" id="ARBA00011076"/>
    </source>
</evidence>